<dbReference type="PANTHER" id="PTHR47691:SF3">
    <property type="entry name" value="HTH-TYPE TRANSCRIPTIONAL REGULATOR RV0890C-RELATED"/>
    <property type="match status" value="1"/>
</dbReference>
<evidence type="ECO:0000256" key="1">
    <source>
        <dbReference type="SAM" id="MobiDB-lite"/>
    </source>
</evidence>
<feature type="region of interest" description="Disordered" evidence="1">
    <location>
        <begin position="587"/>
        <end position="622"/>
    </location>
</feature>
<accession>A0ABT7IRH8</accession>
<feature type="compositionally biased region" description="Polar residues" evidence="1">
    <location>
        <begin position="606"/>
        <end position="622"/>
    </location>
</feature>
<gene>
    <name evidence="2" type="ORF">QNN03_01880</name>
</gene>
<comment type="caution">
    <text evidence="2">The sequence shown here is derived from an EMBL/GenBank/DDBJ whole genome shotgun (WGS) entry which is preliminary data.</text>
</comment>
<dbReference type="PANTHER" id="PTHR47691">
    <property type="entry name" value="REGULATOR-RELATED"/>
    <property type="match status" value="1"/>
</dbReference>
<organism evidence="2 3">
    <name type="scientific">Streptomyces fuscus</name>
    <dbReference type="NCBI Taxonomy" id="3048495"/>
    <lineage>
        <taxon>Bacteria</taxon>
        <taxon>Bacillati</taxon>
        <taxon>Actinomycetota</taxon>
        <taxon>Actinomycetes</taxon>
        <taxon>Kitasatosporales</taxon>
        <taxon>Streptomycetaceae</taxon>
        <taxon>Streptomyces</taxon>
    </lineage>
</organism>
<proteinExistence type="predicted"/>
<dbReference type="InterPro" id="IPR027417">
    <property type="entry name" value="P-loop_NTPase"/>
</dbReference>
<dbReference type="EMBL" id="JASJUS010000001">
    <property type="protein sequence ID" value="MDL2075184.1"/>
    <property type="molecule type" value="Genomic_DNA"/>
</dbReference>
<dbReference type="Proteomes" id="UP001241926">
    <property type="component" value="Unassembled WGS sequence"/>
</dbReference>
<keyword evidence="3" id="KW-1185">Reference proteome</keyword>
<sequence>MNVWSCGGDPARPGVCGTGDAGELVGRSRESAELARLLTAHRLVTVTGRAGVGKSRLATAVGARWPLVHVHGQGDCSRALTEVPSTGVLLLDDVDPVHRATVGRVRRLLDAAPGLRVLVTARQALGLGEERVLRLSPLAATGPDVPPAVDLFLRRARAASDGFRAEGAELRAVERICRSLEGVPLALELAAEQLAFQRVGDLAAVLEVHQCWLHGEGPALRRHRSLRATVGASYALCEREARIVWGRASVLAGAFDESTAAFLCGGGGVEPHRVPSLLAGLAAINVLEPVRDPGGPRPPRYRMTRAARDFGAERLRAAGECETALERRATHARQLAATAQHLWASGRQDQAVALVQEEQEELTAVLNQAVHRPDQGVTALQTVLGLWFWWVVYGRGEQGLDYLLRLLPLCPEANPASRRGRWLAAWLSARRDPQAARILLGPAWPQAVLAGDTTTIGQIAHVQGLIALHEGDPRGAVEHFAESARTLPARPAYGPSPAVALATRAVTQTALAPGAARRTARRALSRREIRDDAWGTLLARYALAYVDHHQGRDTRAAGRARRTLATLDHAPALPHGHEALRALVTDIESGTRDRRPLPPLPRPRGASTSEVPTETASGTSRR</sequence>
<protein>
    <submittedName>
        <fullName evidence="2">Uncharacterized protein</fullName>
    </submittedName>
</protein>
<dbReference type="RefSeq" id="WP_285429866.1">
    <property type="nucleotide sequence ID" value="NZ_JASJUS010000001.1"/>
</dbReference>
<name>A0ABT7IRH8_9ACTN</name>
<evidence type="ECO:0000313" key="3">
    <source>
        <dbReference type="Proteomes" id="UP001241926"/>
    </source>
</evidence>
<evidence type="ECO:0000313" key="2">
    <source>
        <dbReference type="EMBL" id="MDL2075184.1"/>
    </source>
</evidence>
<dbReference type="SUPFAM" id="SSF52540">
    <property type="entry name" value="P-loop containing nucleoside triphosphate hydrolases"/>
    <property type="match status" value="1"/>
</dbReference>
<reference evidence="2 3" key="1">
    <citation type="submission" date="2023-05" db="EMBL/GenBank/DDBJ databases">
        <title>Streptomyces fuscus sp. nov., a brown-black pigment producing actinomyces isolated from dry sand of Sea duck farm.</title>
        <authorList>
            <person name="Xie J."/>
            <person name="Shen N."/>
        </authorList>
    </citation>
    <scope>NUCLEOTIDE SEQUENCE [LARGE SCALE GENOMIC DNA]</scope>
    <source>
        <strain evidence="2 3">GXMU-J15</strain>
    </source>
</reference>